<keyword evidence="1" id="KW-1133">Transmembrane helix</keyword>
<keyword evidence="3" id="KW-0378">Hydrolase</keyword>
<keyword evidence="1" id="KW-0472">Membrane</keyword>
<evidence type="ECO:0000256" key="1">
    <source>
        <dbReference type="SAM" id="Phobius"/>
    </source>
</evidence>
<reference evidence="3" key="1">
    <citation type="submission" date="2018-06" db="EMBL/GenBank/DDBJ databases">
        <authorList>
            <person name="Zhirakovskaya E."/>
        </authorList>
    </citation>
    <scope>NUCLEOTIDE SEQUENCE</scope>
</reference>
<feature type="transmembrane region" description="Helical" evidence="1">
    <location>
        <begin position="122"/>
        <end position="144"/>
    </location>
</feature>
<feature type="transmembrane region" description="Helical" evidence="1">
    <location>
        <begin position="165"/>
        <end position="184"/>
    </location>
</feature>
<sequence length="282" mass="31762">MSEASIEKRQAWITISIFVLVLTGLSAISHFAIVKLNPVSIYVGALMWTPAIAAFLTLKIRGRKISSLPWKWGKWRYHYGAYLTPVFYITIAYTLAWTLGFGDILNTTTIEKWALELGLGDASPNITMIMMIALLATVGFIKSGATVLGEEIGWRGFFIWELRKVLPFGGVAIVSGLIWSFWHWPLVVYYGGGDPIFQMANFTLMIVAMSVIMTYFTFKSGSVWPAVIFHTAHNIYIQKIFTPITIKTDQTSFWIGEYGLMIPIIVTLFALYFWRAAKAEGL</sequence>
<dbReference type="AlphaFoldDB" id="A0A3B0SAL5"/>
<feature type="domain" description="CAAX prenyl protease 2/Lysostaphin resistance protein A-like" evidence="2">
    <location>
        <begin position="142"/>
        <end position="235"/>
    </location>
</feature>
<dbReference type="GO" id="GO:0004175">
    <property type="term" value="F:endopeptidase activity"/>
    <property type="evidence" value="ECO:0007669"/>
    <property type="project" value="UniProtKB-ARBA"/>
</dbReference>
<accession>A0A3B0SAL5</accession>
<dbReference type="InterPro" id="IPR003675">
    <property type="entry name" value="Rce1/LyrA-like_dom"/>
</dbReference>
<dbReference type="PANTHER" id="PTHR35797">
    <property type="entry name" value="PROTEASE-RELATED"/>
    <property type="match status" value="1"/>
</dbReference>
<keyword evidence="3" id="KW-0645">Protease</keyword>
<feature type="transmembrane region" description="Helical" evidence="1">
    <location>
        <begin position="12"/>
        <end position="33"/>
    </location>
</feature>
<dbReference type="InterPro" id="IPR042150">
    <property type="entry name" value="MmRce1-like"/>
</dbReference>
<protein>
    <submittedName>
        <fullName evidence="3">CAAX amino terminal protease family</fullName>
    </submittedName>
</protein>
<name>A0A3B0SAL5_9ZZZZ</name>
<dbReference type="GO" id="GO:0080120">
    <property type="term" value="P:CAAX-box protein maturation"/>
    <property type="evidence" value="ECO:0007669"/>
    <property type="project" value="UniProtKB-ARBA"/>
</dbReference>
<organism evidence="3">
    <name type="scientific">hydrothermal vent metagenome</name>
    <dbReference type="NCBI Taxonomy" id="652676"/>
    <lineage>
        <taxon>unclassified sequences</taxon>
        <taxon>metagenomes</taxon>
        <taxon>ecological metagenomes</taxon>
    </lineage>
</organism>
<proteinExistence type="predicted"/>
<keyword evidence="1" id="KW-0812">Transmembrane</keyword>
<gene>
    <name evidence="3" type="ORF">MNBD_ALPHA05-1364</name>
</gene>
<feature type="transmembrane region" description="Helical" evidence="1">
    <location>
        <begin position="253"/>
        <end position="274"/>
    </location>
</feature>
<evidence type="ECO:0000259" key="2">
    <source>
        <dbReference type="Pfam" id="PF02517"/>
    </source>
</evidence>
<feature type="transmembrane region" description="Helical" evidence="1">
    <location>
        <begin position="39"/>
        <end position="58"/>
    </location>
</feature>
<dbReference type="GO" id="GO:0006508">
    <property type="term" value="P:proteolysis"/>
    <property type="evidence" value="ECO:0007669"/>
    <property type="project" value="UniProtKB-KW"/>
</dbReference>
<dbReference type="Pfam" id="PF02517">
    <property type="entry name" value="Rce1-like"/>
    <property type="match status" value="1"/>
</dbReference>
<evidence type="ECO:0000313" key="3">
    <source>
        <dbReference type="EMBL" id="VAW03271.1"/>
    </source>
</evidence>
<feature type="transmembrane region" description="Helical" evidence="1">
    <location>
        <begin position="79"/>
        <end position="102"/>
    </location>
</feature>
<feature type="transmembrane region" description="Helical" evidence="1">
    <location>
        <begin position="196"/>
        <end position="216"/>
    </location>
</feature>
<dbReference type="EMBL" id="UOEH01000388">
    <property type="protein sequence ID" value="VAW03271.1"/>
    <property type="molecule type" value="Genomic_DNA"/>
</dbReference>
<dbReference type="PANTHER" id="PTHR35797:SF1">
    <property type="entry name" value="PROTEASE"/>
    <property type="match status" value="1"/>
</dbReference>